<dbReference type="KEGG" id="aagg:ETAA8_10240"/>
<dbReference type="InterPro" id="IPR013974">
    <property type="entry name" value="SAF"/>
</dbReference>
<keyword evidence="4" id="KW-1185">Reference proteome</keyword>
<dbReference type="InterPro" id="IPR031571">
    <property type="entry name" value="RcpC_dom"/>
</dbReference>
<evidence type="ECO:0000313" key="4">
    <source>
        <dbReference type="Proteomes" id="UP000315017"/>
    </source>
</evidence>
<accession>A0A517Y736</accession>
<feature type="compositionally biased region" description="Low complexity" evidence="1">
    <location>
        <begin position="321"/>
        <end position="340"/>
    </location>
</feature>
<dbReference type="RefSeq" id="WP_202921564.1">
    <property type="nucleotide sequence ID" value="NZ_CP036274.1"/>
</dbReference>
<dbReference type="AlphaFoldDB" id="A0A517Y736"/>
<evidence type="ECO:0000259" key="2">
    <source>
        <dbReference type="SMART" id="SM00858"/>
    </source>
</evidence>
<feature type="domain" description="SAF" evidence="2">
    <location>
        <begin position="41"/>
        <end position="103"/>
    </location>
</feature>
<dbReference type="Proteomes" id="UP000315017">
    <property type="component" value="Chromosome"/>
</dbReference>
<feature type="region of interest" description="Disordered" evidence="1">
    <location>
        <begin position="313"/>
        <end position="343"/>
    </location>
</feature>
<name>A0A517Y736_9BACT</name>
<dbReference type="InterPro" id="IPR017592">
    <property type="entry name" value="Pilus_assmbl_Flp-typ_CpaB"/>
</dbReference>
<proteinExistence type="predicted"/>
<gene>
    <name evidence="3" type="ORF">ETAA8_10240</name>
</gene>
<dbReference type="NCBIfam" id="TIGR03177">
    <property type="entry name" value="pilus_cpaB"/>
    <property type="match status" value="1"/>
</dbReference>
<organism evidence="3 4">
    <name type="scientific">Anatilimnocola aggregata</name>
    <dbReference type="NCBI Taxonomy" id="2528021"/>
    <lineage>
        <taxon>Bacteria</taxon>
        <taxon>Pseudomonadati</taxon>
        <taxon>Planctomycetota</taxon>
        <taxon>Planctomycetia</taxon>
        <taxon>Pirellulales</taxon>
        <taxon>Pirellulaceae</taxon>
        <taxon>Anatilimnocola</taxon>
    </lineage>
</organism>
<protein>
    <recommendedName>
        <fullName evidence="2">SAF domain-containing protein</fullName>
    </recommendedName>
</protein>
<dbReference type="PROSITE" id="PS51257">
    <property type="entry name" value="PROKAR_LIPOPROTEIN"/>
    <property type="match status" value="1"/>
</dbReference>
<dbReference type="CDD" id="cd11614">
    <property type="entry name" value="SAF_CpaB_FlgA_like"/>
    <property type="match status" value="1"/>
</dbReference>
<reference evidence="3 4" key="1">
    <citation type="submission" date="2019-02" db="EMBL/GenBank/DDBJ databases">
        <title>Deep-cultivation of Planctomycetes and their phenomic and genomic characterization uncovers novel biology.</title>
        <authorList>
            <person name="Wiegand S."/>
            <person name="Jogler M."/>
            <person name="Boedeker C."/>
            <person name="Pinto D."/>
            <person name="Vollmers J."/>
            <person name="Rivas-Marin E."/>
            <person name="Kohn T."/>
            <person name="Peeters S.H."/>
            <person name="Heuer A."/>
            <person name="Rast P."/>
            <person name="Oberbeckmann S."/>
            <person name="Bunk B."/>
            <person name="Jeske O."/>
            <person name="Meyerdierks A."/>
            <person name="Storesund J.E."/>
            <person name="Kallscheuer N."/>
            <person name="Luecker S."/>
            <person name="Lage O.M."/>
            <person name="Pohl T."/>
            <person name="Merkel B.J."/>
            <person name="Hornburger P."/>
            <person name="Mueller R.-W."/>
            <person name="Bruemmer F."/>
            <person name="Labrenz M."/>
            <person name="Spormann A.M."/>
            <person name="Op den Camp H."/>
            <person name="Overmann J."/>
            <person name="Amann R."/>
            <person name="Jetten M.S.M."/>
            <person name="Mascher T."/>
            <person name="Medema M.H."/>
            <person name="Devos D.P."/>
            <person name="Kaster A.-K."/>
            <person name="Ovreas L."/>
            <person name="Rohde M."/>
            <person name="Galperin M.Y."/>
            <person name="Jogler C."/>
        </authorList>
    </citation>
    <scope>NUCLEOTIDE SEQUENCE [LARGE SCALE GENOMIC DNA]</scope>
    <source>
        <strain evidence="3 4">ETA_A8</strain>
    </source>
</reference>
<dbReference type="Pfam" id="PF08666">
    <property type="entry name" value="SAF"/>
    <property type="match status" value="1"/>
</dbReference>
<dbReference type="EMBL" id="CP036274">
    <property type="protein sequence ID" value="QDU25952.1"/>
    <property type="molecule type" value="Genomic_DNA"/>
</dbReference>
<sequence>MRMKSLILIFIALGCGLVASIGISQVMDRKANAGGAGIEMEPILVTIKDLDINSAFDAQNVKLEPWPKVKMPEGAVRNLDELKDKFARQRFVKGEPILLEKITDQIGAVAPLIPAGYRAMPVRVEEDTVMRGISPGDRVDINLYVRRGEEIRESGVYTIMRAVRVFAVGSNTEKVIDPKGQEATFRTVSLLVKPEQMRDLTGAIQIGRVTLALRHPNETGDEKEDGVTPLADILKGNSLDSEEEETPEVAEAPAAPANGPGLLDMLSKGMQAVAKASQNIEPTVAPEPDTGYTMHIYTNSEVKQYQWQNRTSMPQESTVFSAGPSGSSSPPASVPAAGAGNIHRPGYLLERRPVWMTE</sequence>
<dbReference type="Pfam" id="PF16976">
    <property type="entry name" value="RcpC"/>
    <property type="match status" value="1"/>
</dbReference>
<dbReference type="SMART" id="SM00858">
    <property type="entry name" value="SAF"/>
    <property type="match status" value="1"/>
</dbReference>
<evidence type="ECO:0000313" key="3">
    <source>
        <dbReference type="EMBL" id="QDU25952.1"/>
    </source>
</evidence>
<evidence type="ECO:0000256" key="1">
    <source>
        <dbReference type="SAM" id="MobiDB-lite"/>
    </source>
</evidence>